<dbReference type="EMBL" id="PZQS01000004">
    <property type="protein sequence ID" value="PVD32158.1"/>
    <property type="molecule type" value="Genomic_DNA"/>
</dbReference>
<keyword evidence="2" id="KW-1185">Reference proteome</keyword>
<accession>A0A2T7PFH0</accession>
<evidence type="ECO:0008006" key="3">
    <source>
        <dbReference type="Google" id="ProtNLM"/>
    </source>
</evidence>
<proteinExistence type="predicted"/>
<dbReference type="STRING" id="400727.A0A2T7PFH0"/>
<dbReference type="Proteomes" id="UP000245119">
    <property type="component" value="Linkage Group LG4"/>
</dbReference>
<sequence>MLRSLSANISVTIMTGNYYDEQLPSALNKAWAKAEQELITRVFPRAQHIVVNAADRRMPYTAPQAVVEQVLKIVRQFKAREATVTVRDR</sequence>
<organism evidence="1 2">
    <name type="scientific">Pomacea canaliculata</name>
    <name type="common">Golden apple snail</name>
    <dbReference type="NCBI Taxonomy" id="400727"/>
    <lineage>
        <taxon>Eukaryota</taxon>
        <taxon>Metazoa</taxon>
        <taxon>Spiralia</taxon>
        <taxon>Lophotrochozoa</taxon>
        <taxon>Mollusca</taxon>
        <taxon>Gastropoda</taxon>
        <taxon>Caenogastropoda</taxon>
        <taxon>Architaenioglossa</taxon>
        <taxon>Ampullarioidea</taxon>
        <taxon>Ampullariidae</taxon>
        <taxon>Pomacea</taxon>
    </lineage>
</organism>
<comment type="caution">
    <text evidence="1">The sequence shown here is derived from an EMBL/GenBank/DDBJ whole genome shotgun (WGS) entry which is preliminary data.</text>
</comment>
<dbReference type="AlphaFoldDB" id="A0A2T7PFH0"/>
<evidence type="ECO:0000313" key="2">
    <source>
        <dbReference type="Proteomes" id="UP000245119"/>
    </source>
</evidence>
<name>A0A2T7PFH0_POMCA</name>
<reference evidence="1 2" key="1">
    <citation type="submission" date="2018-04" db="EMBL/GenBank/DDBJ databases">
        <title>The genome of golden apple snail Pomacea canaliculata provides insight into stress tolerance and invasive adaptation.</title>
        <authorList>
            <person name="Liu C."/>
            <person name="Liu B."/>
            <person name="Ren Y."/>
            <person name="Zhang Y."/>
            <person name="Wang H."/>
            <person name="Li S."/>
            <person name="Jiang F."/>
            <person name="Yin L."/>
            <person name="Zhang G."/>
            <person name="Qian W."/>
            <person name="Fan W."/>
        </authorList>
    </citation>
    <scope>NUCLEOTIDE SEQUENCE [LARGE SCALE GENOMIC DNA]</scope>
    <source>
        <strain evidence="1">SZHN2017</strain>
        <tissue evidence="1">Muscle</tissue>
    </source>
</reference>
<protein>
    <recommendedName>
        <fullName evidence="3">Serine hydrolase FSH domain-containing protein</fullName>
    </recommendedName>
</protein>
<evidence type="ECO:0000313" key="1">
    <source>
        <dbReference type="EMBL" id="PVD32158.1"/>
    </source>
</evidence>
<gene>
    <name evidence="1" type="ORF">C0Q70_07587</name>
</gene>